<evidence type="ECO:0000256" key="3">
    <source>
        <dbReference type="ARBA" id="ARBA00022664"/>
    </source>
</evidence>
<organism evidence="6 7">
    <name type="scientific">Umbelopsis vinacea</name>
    <dbReference type="NCBI Taxonomy" id="44442"/>
    <lineage>
        <taxon>Eukaryota</taxon>
        <taxon>Fungi</taxon>
        <taxon>Fungi incertae sedis</taxon>
        <taxon>Mucoromycota</taxon>
        <taxon>Mucoromycotina</taxon>
        <taxon>Umbelopsidomycetes</taxon>
        <taxon>Umbelopsidales</taxon>
        <taxon>Umbelopsidaceae</taxon>
        <taxon>Umbelopsis</taxon>
    </lineage>
</organism>
<evidence type="ECO:0000256" key="2">
    <source>
        <dbReference type="ARBA" id="ARBA00010313"/>
    </source>
</evidence>
<dbReference type="EMBL" id="JAEPRA010000004">
    <property type="protein sequence ID" value="KAG2187009.1"/>
    <property type="molecule type" value="Genomic_DNA"/>
</dbReference>
<keyword evidence="7" id="KW-1185">Reference proteome</keyword>
<protein>
    <submittedName>
        <fullName evidence="6">Uncharacterized protein</fullName>
    </submittedName>
</protein>
<comment type="similarity">
    <text evidence="2">Belongs to the fl(2)d family.</text>
</comment>
<reference evidence="6" key="1">
    <citation type="submission" date="2020-12" db="EMBL/GenBank/DDBJ databases">
        <title>Metabolic potential, ecology and presence of endohyphal bacteria is reflected in genomic diversity of Mucoromycotina.</title>
        <authorList>
            <person name="Muszewska A."/>
            <person name="Okrasinska A."/>
            <person name="Steczkiewicz K."/>
            <person name="Drgas O."/>
            <person name="Orlowska M."/>
            <person name="Perlinska-Lenart U."/>
            <person name="Aleksandrzak-Piekarczyk T."/>
            <person name="Szatraj K."/>
            <person name="Zielenkiewicz U."/>
            <person name="Pilsyk S."/>
            <person name="Malc E."/>
            <person name="Mieczkowski P."/>
            <person name="Kruszewska J.S."/>
            <person name="Biernat P."/>
            <person name="Pawlowska J."/>
        </authorList>
    </citation>
    <scope>NUCLEOTIDE SEQUENCE</scope>
    <source>
        <strain evidence="6">WA0000051536</strain>
    </source>
</reference>
<accession>A0A8H7Q8C9</accession>
<dbReference type="GO" id="GO:0008380">
    <property type="term" value="P:RNA splicing"/>
    <property type="evidence" value="ECO:0007669"/>
    <property type="project" value="UniProtKB-KW"/>
</dbReference>
<dbReference type="PANTHER" id="PTHR15217">
    <property type="entry name" value="WILMS' TUMOR 1-ASSOCIATING PROTEIN"/>
    <property type="match status" value="1"/>
</dbReference>
<evidence type="ECO:0000313" key="6">
    <source>
        <dbReference type="EMBL" id="KAG2187009.1"/>
    </source>
</evidence>
<dbReference type="OrthoDB" id="3366661at2759"/>
<keyword evidence="3" id="KW-0507">mRNA processing</keyword>
<evidence type="ECO:0000256" key="4">
    <source>
        <dbReference type="ARBA" id="ARBA00023187"/>
    </source>
</evidence>
<evidence type="ECO:0000256" key="5">
    <source>
        <dbReference type="ARBA" id="ARBA00023242"/>
    </source>
</evidence>
<dbReference type="AlphaFoldDB" id="A0A8H7Q8C9"/>
<dbReference type="InterPro" id="IPR033757">
    <property type="entry name" value="WTAP"/>
</dbReference>
<name>A0A8H7Q8C9_9FUNG</name>
<keyword evidence="5" id="KW-0539">Nucleus</keyword>
<comment type="subcellular location">
    <subcellularLocation>
        <location evidence="1">Nucleus</location>
    </subcellularLocation>
</comment>
<gene>
    <name evidence="6" type="ORF">INT44_003237</name>
</gene>
<evidence type="ECO:0000256" key="1">
    <source>
        <dbReference type="ARBA" id="ARBA00004123"/>
    </source>
</evidence>
<evidence type="ECO:0000313" key="7">
    <source>
        <dbReference type="Proteomes" id="UP000612746"/>
    </source>
</evidence>
<dbReference type="Pfam" id="PF17098">
    <property type="entry name" value="Wtap"/>
    <property type="match status" value="1"/>
</dbReference>
<proteinExistence type="inferred from homology"/>
<dbReference type="GO" id="GO:0006397">
    <property type="term" value="P:mRNA processing"/>
    <property type="evidence" value="ECO:0007669"/>
    <property type="project" value="UniProtKB-KW"/>
</dbReference>
<dbReference type="GO" id="GO:0005634">
    <property type="term" value="C:nucleus"/>
    <property type="evidence" value="ECO:0007669"/>
    <property type="project" value="UniProtKB-SubCell"/>
</dbReference>
<sequence>MDEQSRVINNQRDELEALSFSPTSSIGLKLVQRCSALKAENRELGHVLHTGPMEKYKMEIAFQNKLINKLQVALKGSANAAFNSL</sequence>
<dbReference type="GO" id="GO:0016556">
    <property type="term" value="P:mRNA modification"/>
    <property type="evidence" value="ECO:0007669"/>
    <property type="project" value="InterPro"/>
</dbReference>
<comment type="caution">
    <text evidence="6">The sequence shown here is derived from an EMBL/GenBank/DDBJ whole genome shotgun (WGS) entry which is preliminary data.</text>
</comment>
<dbReference type="PANTHER" id="PTHR15217:SF0">
    <property type="entry name" value="PRE-MRNA-SPLICING REGULATOR WTAP"/>
    <property type="match status" value="1"/>
</dbReference>
<dbReference type="Proteomes" id="UP000612746">
    <property type="component" value="Unassembled WGS sequence"/>
</dbReference>
<keyword evidence="4" id="KW-0508">mRNA splicing</keyword>
<dbReference type="GO" id="GO:0000381">
    <property type="term" value="P:regulation of alternative mRNA splicing, via spliceosome"/>
    <property type="evidence" value="ECO:0007669"/>
    <property type="project" value="InterPro"/>
</dbReference>